<dbReference type="Proteomes" id="UP000198393">
    <property type="component" value="Unassembled WGS sequence"/>
</dbReference>
<dbReference type="InterPro" id="IPR013112">
    <property type="entry name" value="FAD-bd_8"/>
</dbReference>
<dbReference type="OrthoDB" id="9789468at2"/>
<reference evidence="2 3" key="1">
    <citation type="submission" date="2017-06" db="EMBL/GenBank/DDBJ databases">
        <authorList>
            <person name="Kim H.J."/>
            <person name="Triplett B.A."/>
        </authorList>
    </citation>
    <scope>NUCLEOTIDE SEQUENCE [LARGE SCALE GENOMIC DNA]</scope>
    <source>
        <strain evidence="2 3">DSM 19307</strain>
    </source>
</reference>
<dbReference type="Pfam" id="PF08022">
    <property type="entry name" value="FAD_binding_8"/>
    <property type="match status" value="1"/>
</dbReference>
<dbReference type="Gene3D" id="3.40.50.80">
    <property type="entry name" value="Nucleotide-binding domain of ferredoxin-NADP reductase (FNR) module"/>
    <property type="match status" value="1"/>
</dbReference>
<evidence type="ECO:0000259" key="1">
    <source>
        <dbReference type="PROSITE" id="PS51384"/>
    </source>
</evidence>
<dbReference type="InterPro" id="IPR050415">
    <property type="entry name" value="MRET"/>
</dbReference>
<dbReference type="EMBL" id="FZPD01000004">
    <property type="protein sequence ID" value="SNT17395.1"/>
    <property type="molecule type" value="Genomic_DNA"/>
</dbReference>
<dbReference type="GO" id="GO:0016491">
    <property type="term" value="F:oxidoreductase activity"/>
    <property type="evidence" value="ECO:0007669"/>
    <property type="project" value="InterPro"/>
</dbReference>
<dbReference type="InterPro" id="IPR017927">
    <property type="entry name" value="FAD-bd_FR_type"/>
</dbReference>
<dbReference type="PANTHER" id="PTHR47354:SF5">
    <property type="entry name" value="PROTEIN RFBI"/>
    <property type="match status" value="1"/>
</dbReference>
<evidence type="ECO:0000313" key="2">
    <source>
        <dbReference type="EMBL" id="SNT17395.1"/>
    </source>
</evidence>
<dbReference type="PRINTS" id="PR00410">
    <property type="entry name" value="PHEHYDRXLASE"/>
</dbReference>
<name>A0A239KH41_EKHLU</name>
<dbReference type="InterPro" id="IPR001433">
    <property type="entry name" value="OxRdtase_FAD/NAD-bd"/>
</dbReference>
<dbReference type="AlphaFoldDB" id="A0A239KH41"/>
<dbReference type="PANTHER" id="PTHR47354">
    <property type="entry name" value="NADH OXIDOREDUCTASE HCR"/>
    <property type="match status" value="1"/>
</dbReference>
<gene>
    <name evidence="2" type="ORF">SAMN05421640_2656</name>
</gene>
<keyword evidence="3" id="KW-1185">Reference proteome</keyword>
<dbReference type="InterPro" id="IPR017938">
    <property type="entry name" value="Riboflavin_synthase-like_b-brl"/>
</dbReference>
<dbReference type="PRINTS" id="PR00371">
    <property type="entry name" value="FPNCR"/>
</dbReference>
<evidence type="ECO:0000313" key="3">
    <source>
        <dbReference type="Proteomes" id="UP000198393"/>
    </source>
</evidence>
<dbReference type="PROSITE" id="PS51384">
    <property type="entry name" value="FAD_FR"/>
    <property type="match status" value="1"/>
</dbReference>
<dbReference type="InterPro" id="IPR039261">
    <property type="entry name" value="FNR_nucleotide-bd"/>
</dbReference>
<proteinExistence type="predicted"/>
<accession>A0A239KH41</accession>
<dbReference type="Gene3D" id="2.40.30.10">
    <property type="entry name" value="Translation factors"/>
    <property type="match status" value="1"/>
</dbReference>
<dbReference type="InterPro" id="IPR001709">
    <property type="entry name" value="Flavoprot_Pyr_Nucl_cyt_Rdtase"/>
</dbReference>
<sequence>MRQSYRAGNEKNLVMETVKILSIENATHDVVHLKTEKPADIEYAPGQAVDVALNSAGMENELRAFTITSLPTEPFLEFYIKIYSEHDGVTKQIAKLKKNDTLLIGDVFGDIQYKGVGVFIAGGAGITPFIAIFKDLVSQNKVGNNKLIFANKTSQDIIEGDYFHQHLGKNFINVLSMERKDGFMNGHVSESLIKSQMTSKGLYYYLCGPPPMMDEVLNHLEVLGIKKSKIIIEQF</sequence>
<feature type="domain" description="FAD-binding FR-type" evidence="1">
    <location>
        <begin position="13"/>
        <end position="114"/>
    </location>
</feature>
<dbReference type="SUPFAM" id="SSF63380">
    <property type="entry name" value="Riboflavin synthase domain-like"/>
    <property type="match status" value="1"/>
</dbReference>
<organism evidence="2 3">
    <name type="scientific">Ekhidna lutea</name>
    <dbReference type="NCBI Taxonomy" id="447679"/>
    <lineage>
        <taxon>Bacteria</taxon>
        <taxon>Pseudomonadati</taxon>
        <taxon>Bacteroidota</taxon>
        <taxon>Cytophagia</taxon>
        <taxon>Cytophagales</taxon>
        <taxon>Reichenbachiellaceae</taxon>
        <taxon>Ekhidna</taxon>
    </lineage>
</organism>
<protein>
    <submittedName>
        <fullName evidence="2">Ferredoxin-NADP reductase</fullName>
    </submittedName>
</protein>
<dbReference type="SUPFAM" id="SSF52343">
    <property type="entry name" value="Ferredoxin reductase-like, C-terminal NADP-linked domain"/>
    <property type="match status" value="1"/>
</dbReference>
<dbReference type="Pfam" id="PF00175">
    <property type="entry name" value="NAD_binding_1"/>
    <property type="match status" value="1"/>
</dbReference>